<dbReference type="PRINTS" id="PR00455">
    <property type="entry name" value="HTHTETR"/>
</dbReference>
<dbReference type="InterPro" id="IPR050109">
    <property type="entry name" value="HTH-type_TetR-like_transc_reg"/>
</dbReference>
<evidence type="ECO:0000256" key="1">
    <source>
        <dbReference type="ARBA" id="ARBA00023015"/>
    </source>
</evidence>
<gene>
    <name evidence="7" type="ORF">M8330_11305</name>
</gene>
<evidence type="ECO:0000256" key="3">
    <source>
        <dbReference type="ARBA" id="ARBA00023163"/>
    </source>
</evidence>
<dbReference type="PROSITE" id="PS50977">
    <property type="entry name" value="HTH_TETR_2"/>
    <property type="match status" value="1"/>
</dbReference>
<evidence type="ECO:0000313" key="8">
    <source>
        <dbReference type="Proteomes" id="UP001139485"/>
    </source>
</evidence>
<dbReference type="Gene3D" id="1.10.357.10">
    <property type="entry name" value="Tetracycline Repressor, domain 2"/>
    <property type="match status" value="1"/>
</dbReference>
<dbReference type="AlphaFoldDB" id="A0A9X2D7U9"/>
<reference evidence="7" key="1">
    <citation type="submission" date="2022-05" db="EMBL/GenBank/DDBJ databases">
        <authorList>
            <person name="Tuo L."/>
        </authorList>
    </citation>
    <scope>NUCLEOTIDE SEQUENCE</scope>
    <source>
        <strain evidence="7">BSK12Z-4</strain>
    </source>
</reference>
<keyword evidence="3" id="KW-0804">Transcription</keyword>
<name>A0A9X2D7U9_9ACTN</name>
<proteinExistence type="predicted"/>
<dbReference type="EMBL" id="JAMOIL010000012">
    <property type="protein sequence ID" value="MCM0620877.1"/>
    <property type="molecule type" value="Genomic_DNA"/>
</dbReference>
<dbReference type="GO" id="GO:0000976">
    <property type="term" value="F:transcription cis-regulatory region binding"/>
    <property type="evidence" value="ECO:0007669"/>
    <property type="project" value="TreeGrafter"/>
</dbReference>
<dbReference type="Proteomes" id="UP001139485">
    <property type="component" value="Unassembled WGS sequence"/>
</dbReference>
<evidence type="ECO:0000313" key="7">
    <source>
        <dbReference type="EMBL" id="MCM0620877.1"/>
    </source>
</evidence>
<evidence type="ECO:0000256" key="5">
    <source>
        <dbReference type="SAM" id="MobiDB-lite"/>
    </source>
</evidence>
<dbReference type="InterPro" id="IPR001647">
    <property type="entry name" value="HTH_TetR"/>
</dbReference>
<dbReference type="Pfam" id="PF00440">
    <property type="entry name" value="TetR_N"/>
    <property type="match status" value="1"/>
</dbReference>
<evidence type="ECO:0000256" key="4">
    <source>
        <dbReference type="PROSITE-ProRule" id="PRU00335"/>
    </source>
</evidence>
<dbReference type="PANTHER" id="PTHR30055">
    <property type="entry name" value="HTH-TYPE TRANSCRIPTIONAL REGULATOR RUTR"/>
    <property type="match status" value="1"/>
</dbReference>
<dbReference type="GO" id="GO:0003700">
    <property type="term" value="F:DNA-binding transcription factor activity"/>
    <property type="evidence" value="ECO:0007669"/>
    <property type="project" value="TreeGrafter"/>
</dbReference>
<dbReference type="SUPFAM" id="SSF48498">
    <property type="entry name" value="Tetracyclin repressor-like, C-terminal domain"/>
    <property type="match status" value="1"/>
</dbReference>
<dbReference type="SUPFAM" id="SSF46689">
    <property type="entry name" value="Homeodomain-like"/>
    <property type="match status" value="1"/>
</dbReference>
<dbReference type="InterPro" id="IPR009057">
    <property type="entry name" value="Homeodomain-like_sf"/>
</dbReference>
<dbReference type="InterPro" id="IPR036271">
    <property type="entry name" value="Tet_transcr_reg_TetR-rel_C_sf"/>
</dbReference>
<dbReference type="PANTHER" id="PTHR30055:SF234">
    <property type="entry name" value="HTH-TYPE TRANSCRIPTIONAL REGULATOR BETI"/>
    <property type="match status" value="1"/>
</dbReference>
<keyword evidence="2 4" id="KW-0238">DNA-binding</keyword>
<dbReference type="RefSeq" id="WP_250827400.1">
    <property type="nucleotide sequence ID" value="NZ_JAMOIL010000012.1"/>
</dbReference>
<feature type="region of interest" description="Disordered" evidence="5">
    <location>
        <begin position="1"/>
        <end position="30"/>
    </location>
</feature>
<keyword evidence="8" id="KW-1185">Reference proteome</keyword>
<feature type="domain" description="HTH tetR-type" evidence="6">
    <location>
        <begin position="29"/>
        <end position="89"/>
    </location>
</feature>
<accession>A0A9X2D7U9</accession>
<comment type="caution">
    <text evidence="7">The sequence shown here is derived from an EMBL/GenBank/DDBJ whole genome shotgun (WGS) entry which is preliminary data.</text>
</comment>
<sequence>MSSDGSVTGDDEAVRTAGRGRRGPYAKSESRREEILDRAIEVFAERGVDGTSMRAIGEAVGVSHAALKHYFPSREALLVEVLRRREARLVEDVTARAGDDFTSLRLLADATVRNAAEPGFVALHTAMLATGVLDPDGEAGEHLVARYREARGRIADDLATGVMAGRPITEVADVAALLLAASDGLQAQWLLEGGTNGDVDLVRSYGLLIDLIGTRRGAQG</sequence>
<evidence type="ECO:0000256" key="2">
    <source>
        <dbReference type="ARBA" id="ARBA00023125"/>
    </source>
</evidence>
<feature type="DNA-binding region" description="H-T-H motif" evidence="4">
    <location>
        <begin position="52"/>
        <end position="71"/>
    </location>
</feature>
<evidence type="ECO:0000259" key="6">
    <source>
        <dbReference type="PROSITE" id="PS50977"/>
    </source>
</evidence>
<organism evidence="7 8">
    <name type="scientific">Nocardioides bruguierae</name>
    <dbReference type="NCBI Taxonomy" id="2945102"/>
    <lineage>
        <taxon>Bacteria</taxon>
        <taxon>Bacillati</taxon>
        <taxon>Actinomycetota</taxon>
        <taxon>Actinomycetes</taxon>
        <taxon>Propionibacteriales</taxon>
        <taxon>Nocardioidaceae</taxon>
        <taxon>Nocardioides</taxon>
    </lineage>
</organism>
<protein>
    <submittedName>
        <fullName evidence="7">TetR/AcrR family transcriptional regulator</fullName>
    </submittedName>
</protein>
<keyword evidence="1" id="KW-0805">Transcription regulation</keyword>